<accession>A0ABU1HNW5</accession>
<dbReference type="InterPro" id="IPR022781">
    <property type="entry name" value="Flagellar_biosynth_FliO"/>
</dbReference>
<keyword evidence="8" id="KW-1185">Reference proteome</keyword>
<reference evidence="7 8" key="1">
    <citation type="submission" date="2023-08" db="EMBL/GenBank/DDBJ databases">
        <title>Functional and genomic diversity of the sorghum phyllosphere microbiome.</title>
        <authorList>
            <person name="Shade A."/>
        </authorList>
    </citation>
    <scope>NUCLEOTIDE SEQUENCE [LARGE SCALE GENOMIC DNA]</scope>
    <source>
        <strain evidence="7 8">SORGH_AS_0445</strain>
    </source>
</reference>
<keyword evidence="4 6" id="KW-1133">Transmembrane helix</keyword>
<evidence type="ECO:0000256" key="6">
    <source>
        <dbReference type="SAM" id="Phobius"/>
    </source>
</evidence>
<comment type="caution">
    <text evidence="7">The sequence shown here is derived from an EMBL/GenBank/DDBJ whole genome shotgun (WGS) entry which is preliminary data.</text>
</comment>
<evidence type="ECO:0000256" key="4">
    <source>
        <dbReference type="ARBA" id="ARBA00022989"/>
    </source>
</evidence>
<name>A0ABU1HNW5_9MICO</name>
<keyword evidence="5 6" id="KW-0472">Membrane</keyword>
<proteinExistence type="predicted"/>
<evidence type="ECO:0000256" key="3">
    <source>
        <dbReference type="ARBA" id="ARBA00022692"/>
    </source>
</evidence>
<sequence length="142" mass="15019">MDDILVALRAIVALGAVLGLLLFLSRRLQKSQAKGVSPLAGLMPKKLAKLTELVPSRPAAAPRPRPEKITVVARSGIGGKAQLVVAEFGGIRYVLGVTEHGINVVDTQEAPPLAEDVLAEDERPAVSEMPDDIVDRALRSVA</sequence>
<gene>
    <name evidence="7" type="ORF">QE375_001266</name>
</gene>
<keyword evidence="7" id="KW-0966">Cell projection</keyword>
<keyword evidence="3 6" id="KW-0812">Transmembrane</keyword>
<keyword evidence="7" id="KW-0969">Cilium</keyword>
<evidence type="ECO:0000256" key="1">
    <source>
        <dbReference type="ARBA" id="ARBA00004236"/>
    </source>
</evidence>
<evidence type="ECO:0000313" key="8">
    <source>
        <dbReference type="Proteomes" id="UP001249291"/>
    </source>
</evidence>
<evidence type="ECO:0000313" key="7">
    <source>
        <dbReference type="EMBL" id="MDR6141712.1"/>
    </source>
</evidence>
<evidence type="ECO:0000256" key="5">
    <source>
        <dbReference type="ARBA" id="ARBA00023136"/>
    </source>
</evidence>
<feature type="transmembrane region" description="Helical" evidence="6">
    <location>
        <begin position="6"/>
        <end position="24"/>
    </location>
</feature>
<evidence type="ECO:0000256" key="2">
    <source>
        <dbReference type="ARBA" id="ARBA00022475"/>
    </source>
</evidence>
<dbReference type="Pfam" id="PF04347">
    <property type="entry name" value="FliO"/>
    <property type="match status" value="1"/>
</dbReference>
<organism evidence="7 8">
    <name type="scientific">Microbacterium foliorum</name>
    <dbReference type="NCBI Taxonomy" id="104336"/>
    <lineage>
        <taxon>Bacteria</taxon>
        <taxon>Bacillati</taxon>
        <taxon>Actinomycetota</taxon>
        <taxon>Actinomycetes</taxon>
        <taxon>Micrococcales</taxon>
        <taxon>Microbacteriaceae</taxon>
        <taxon>Microbacterium</taxon>
    </lineage>
</organism>
<keyword evidence="2" id="KW-1003">Cell membrane</keyword>
<comment type="subcellular location">
    <subcellularLocation>
        <location evidence="1">Cell membrane</location>
    </subcellularLocation>
</comment>
<dbReference type="EMBL" id="JAVIZQ010000001">
    <property type="protein sequence ID" value="MDR6141712.1"/>
    <property type="molecule type" value="Genomic_DNA"/>
</dbReference>
<keyword evidence="7" id="KW-0282">Flagellum</keyword>
<dbReference type="RefSeq" id="WP_228385511.1">
    <property type="nucleotide sequence ID" value="NZ_CP019892.1"/>
</dbReference>
<dbReference type="Proteomes" id="UP001249291">
    <property type="component" value="Unassembled WGS sequence"/>
</dbReference>
<protein>
    <submittedName>
        <fullName evidence="7">Flagellar protein FliO/FliZ</fullName>
    </submittedName>
</protein>